<protein>
    <submittedName>
        <fullName evidence="2">Hint domain-containing protein</fullName>
    </submittedName>
</protein>
<dbReference type="InterPro" id="IPR028992">
    <property type="entry name" value="Hedgehog/Intein_dom"/>
</dbReference>
<proteinExistence type="predicted"/>
<dbReference type="Pfam" id="PF13403">
    <property type="entry name" value="Hint_2"/>
    <property type="match status" value="1"/>
</dbReference>
<dbReference type="EMBL" id="JBHRTB010000010">
    <property type="protein sequence ID" value="MFC3144576.1"/>
    <property type="molecule type" value="Genomic_DNA"/>
</dbReference>
<dbReference type="Gene3D" id="2.170.16.10">
    <property type="entry name" value="Hedgehog/Intein (Hint) domain"/>
    <property type="match status" value="1"/>
</dbReference>
<sequence length="313" mass="32789">MPTISLSDLYSFDGGLVTLNIGGTNTVLLSDLTLVSPSDLNDDDLVLDQTDDGVTTLNGTTIDYIGNGTASLLGLDPRDVIAFDSGGTTYFYFPDGQPVGAGLSLTIGIDSTGSAVVCFAEGAGIATPGGDVAVEALSVGDDILTAEGRSVAVRWVGRMSLQRRMLSGAKEIVKITAGALGGGLPKRDLRVTADHGMVIDGHVVNAAALLDVPGVDWAPLAELPEDVVVYHIETDAHDVILAEGAPSETFIDAAERKLFDNYDEYMSLYGCERMFPEIALPRIASSRLLPASIKAKLGVVEEDARDADLVVFG</sequence>
<name>A0ABV7GW38_9RHOB</name>
<gene>
    <name evidence="2" type="ORF">ACFOGP_17770</name>
</gene>
<reference evidence="3" key="1">
    <citation type="journal article" date="2019" name="Int. J. Syst. Evol. Microbiol.">
        <title>The Global Catalogue of Microorganisms (GCM) 10K type strain sequencing project: providing services to taxonomists for standard genome sequencing and annotation.</title>
        <authorList>
            <consortium name="The Broad Institute Genomics Platform"/>
            <consortium name="The Broad Institute Genome Sequencing Center for Infectious Disease"/>
            <person name="Wu L."/>
            <person name="Ma J."/>
        </authorList>
    </citation>
    <scope>NUCLEOTIDE SEQUENCE [LARGE SCALE GENOMIC DNA]</scope>
    <source>
        <strain evidence="3">KCTC 52366</strain>
    </source>
</reference>
<dbReference type="InterPro" id="IPR036844">
    <property type="entry name" value="Hint_dom_sf"/>
</dbReference>
<evidence type="ECO:0000313" key="3">
    <source>
        <dbReference type="Proteomes" id="UP001595632"/>
    </source>
</evidence>
<dbReference type="RefSeq" id="WP_275633723.1">
    <property type="nucleotide sequence ID" value="NZ_JARGYD010000006.1"/>
</dbReference>
<organism evidence="2 3">
    <name type="scientific">Psychromarinibacter halotolerans</name>
    <dbReference type="NCBI Taxonomy" id="1775175"/>
    <lineage>
        <taxon>Bacteria</taxon>
        <taxon>Pseudomonadati</taxon>
        <taxon>Pseudomonadota</taxon>
        <taxon>Alphaproteobacteria</taxon>
        <taxon>Rhodobacterales</taxon>
        <taxon>Paracoccaceae</taxon>
        <taxon>Psychromarinibacter</taxon>
    </lineage>
</organism>
<evidence type="ECO:0000259" key="1">
    <source>
        <dbReference type="Pfam" id="PF13403"/>
    </source>
</evidence>
<accession>A0ABV7GW38</accession>
<comment type="caution">
    <text evidence="2">The sequence shown here is derived from an EMBL/GenBank/DDBJ whole genome shotgun (WGS) entry which is preliminary data.</text>
</comment>
<dbReference type="SUPFAM" id="SSF51294">
    <property type="entry name" value="Hedgehog/intein (Hint) domain"/>
    <property type="match status" value="1"/>
</dbReference>
<feature type="domain" description="Hedgehog/Intein (Hint)" evidence="1">
    <location>
        <begin position="117"/>
        <end position="253"/>
    </location>
</feature>
<dbReference type="Proteomes" id="UP001595632">
    <property type="component" value="Unassembled WGS sequence"/>
</dbReference>
<keyword evidence="3" id="KW-1185">Reference proteome</keyword>
<evidence type="ECO:0000313" key="2">
    <source>
        <dbReference type="EMBL" id="MFC3144576.1"/>
    </source>
</evidence>